<dbReference type="PANTHER" id="PTHR44252:SF1">
    <property type="entry name" value="CARBONYL REDUCTASE [NADPH] 2"/>
    <property type="match status" value="1"/>
</dbReference>
<dbReference type="InterPro" id="IPR051737">
    <property type="entry name" value="L-xylulose/Carbonyl_redctase"/>
</dbReference>
<dbReference type="PRINTS" id="PR00081">
    <property type="entry name" value="GDHRDH"/>
</dbReference>
<dbReference type="InterPro" id="IPR002347">
    <property type="entry name" value="SDR_fam"/>
</dbReference>
<evidence type="ECO:0000256" key="2">
    <source>
        <dbReference type="ARBA" id="ARBA00022857"/>
    </source>
</evidence>
<dbReference type="Pfam" id="PF13561">
    <property type="entry name" value="adh_short_C2"/>
    <property type="match status" value="1"/>
</dbReference>
<accession>A0ABQ9ESM5</accession>
<reference evidence="3 4" key="1">
    <citation type="submission" date="2022-12" db="EMBL/GenBank/DDBJ databases">
        <title>Chromosome-level genome of Tegillarca granosa.</title>
        <authorList>
            <person name="Kim J."/>
        </authorList>
    </citation>
    <scope>NUCLEOTIDE SEQUENCE [LARGE SCALE GENOMIC DNA]</scope>
    <source>
        <strain evidence="3">Teg-2019</strain>
        <tissue evidence="3">Adductor muscle</tissue>
    </source>
</reference>
<dbReference type="EMBL" id="JARBDR010000813">
    <property type="protein sequence ID" value="KAJ8306610.1"/>
    <property type="molecule type" value="Genomic_DNA"/>
</dbReference>
<gene>
    <name evidence="3" type="ORF">KUTeg_017155</name>
</gene>
<organism evidence="3 4">
    <name type="scientific">Tegillarca granosa</name>
    <name type="common">Malaysian cockle</name>
    <name type="synonym">Anadara granosa</name>
    <dbReference type="NCBI Taxonomy" id="220873"/>
    <lineage>
        <taxon>Eukaryota</taxon>
        <taxon>Metazoa</taxon>
        <taxon>Spiralia</taxon>
        <taxon>Lophotrochozoa</taxon>
        <taxon>Mollusca</taxon>
        <taxon>Bivalvia</taxon>
        <taxon>Autobranchia</taxon>
        <taxon>Pteriomorphia</taxon>
        <taxon>Arcoida</taxon>
        <taxon>Arcoidea</taxon>
        <taxon>Arcidae</taxon>
        <taxon>Tegillarca</taxon>
    </lineage>
</organism>
<dbReference type="PANTHER" id="PTHR44252">
    <property type="entry name" value="D-ERYTHRULOSE REDUCTASE"/>
    <property type="match status" value="1"/>
</dbReference>
<comment type="similarity">
    <text evidence="1">Belongs to the short-chain dehydrogenases/reductases (SDR) family.</text>
</comment>
<name>A0ABQ9ESM5_TEGGR</name>
<sequence>MKTSMPGFSSGCVLKAMMDMLTKVTALELGPHGIRVNSINPTLIPTDMVERYEKEREFVQMFLKRHPLGKFASVEDVDEKIFLVNVLDF</sequence>
<dbReference type="Proteomes" id="UP001217089">
    <property type="component" value="Unassembled WGS sequence"/>
</dbReference>
<keyword evidence="4" id="KW-1185">Reference proteome</keyword>
<evidence type="ECO:0000256" key="1">
    <source>
        <dbReference type="ARBA" id="ARBA00006484"/>
    </source>
</evidence>
<evidence type="ECO:0000313" key="3">
    <source>
        <dbReference type="EMBL" id="KAJ8306610.1"/>
    </source>
</evidence>
<dbReference type="SUPFAM" id="SSF51735">
    <property type="entry name" value="NAD(P)-binding Rossmann-fold domains"/>
    <property type="match status" value="1"/>
</dbReference>
<dbReference type="InterPro" id="IPR036291">
    <property type="entry name" value="NAD(P)-bd_dom_sf"/>
</dbReference>
<dbReference type="Gene3D" id="3.40.50.720">
    <property type="entry name" value="NAD(P)-binding Rossmann-like Domain"/>
    <property type="match status" value="1"/>
</dbReference>
<keyword evidence="2" id="KW-0521">NADP</keyword>
<evidence type="ECO:0000313" key="4">
    <source>
        <dbReference type="Proteomes" id="UP001217089"/>
    </source>
</evidence>
<proteinExistence type="inferred from homology"/>
<protein>
    <submittedName>
        <fullName evidence="3">Uncharacterized protein</fullName>
    </submittedName>
</protein>
<comment type="caution">
    <text evidence="3">The sequence shown here is derived from an EMBL/GenBank/DDBJ whole genome shotgun (WGS) entry which is preliminary data.</text>
</comment>